<dbReference type="AlphaFoldDB" id="R9S678"/>
<dbReference type="RefSeq" id="WP_016389494.1">
    <property type="nucleotide sequence ID" value="NC_018868.3"/>
</dbReference>
<protein>
    <submittedName>
        <fullName evidence="1">Uncharacterized protein</fullName>
    </submittedName>
</protein>
<gene>
    <name evidence="1" type="ordered locus">M5M_13464</name>
</gene>
<proteinExistence type="predicted"/>
<dbReference type="OrthoDB" id="5917218at2"/>
<dbReference type="eggNOG" id="ENOG50345CY">
    <property type="taxonomic scope" value="Bacteria"/>
</dbReference>
<evidence type="ECO:0000313" key="1">
    <source>
        <dbReference type="EMBL" id="AGN11348.1"/>
    </source>
</evidence>
<dbReference type="KEGG" id="saga:M5M_13464"/>
<reference evidence="1 2" key="1">
    <citation type="journal article" date="2013" name="Genome Announc.">
        <title>Complete genome sequence of Simiduia agarivorans SA1(T), a marine bacterium able to degrade a variety of polysaccharides.</title>
        <authorList>
            <person name="Lin S.Y."/>
            <person name="Shieh W.Y."/>
            <person name="Chen J.S."/>
            <person name="Tang S.L."/>
        </authorList>
    </citation>
    <scope>NUCLEOTIDE SEQUENCE [LARGE SCALE GENOMIC DNA]</scope>
    <source>
        <strain evidence="2">DSM 21679 / JCM 13881 / BCRC 17597 / SA1</strain>
    </source>
</reference>
<sequence>MEPITLTASFATVVSLLGTYKAESRVIEGDEFKDFMQWLIETNHIEIKNLLEVNTKATIGIKALLNQDRELLFQKLGAIDELLSLIASRVDGFSEVSNAIHPNSEISEQAVSILRQFVESEGSKFLKSEAMNRGPVFLIIGGKGGQIDYTEPQFIDDDLNTLVGIGLLAQDYNSKGQPLYGITRAAVKFLATLQ</sequence>
<dbReference type="HOGENOM" id="CLU_123347_0_0_6"/>
<keyword evidence="2" id="KW-1185">Reference proteome</keyword>
<dbReference type="EMBL" id="CP003746">
    <property type="protein sequence ID" value="AGN11348.1"/>
    <property type="molecule type" value="Genomic_DNA"/>
</dbReference>
<evidence type="ECO:0000313" key="2">
    <source>
        <dbReference type="Proteomes" id="UP000000466"/>
    </source>
</evidence>
<dbReference type="STRING" id="1117647.M5M_13464"/>
<organism evidence="1 2">
    <name type="scientific">Simiduia agarivorans (strain DSM 21679 / JCM 13881 / BCRC 17597 / SA1)</name>
    <dbReference type="NCBI Taxonomy" id="1117647"/>
    <lineage>
        <taxon>Bacteria</taxon>
        <taxon>Pseudomonadati</taxon>
        <taxon>Pseudomonadota</taxon>
        <taxon>Gammaproteobacteria</taxon>
        <taxon>Cellvibrionales</taxon>
        <taxon>Cellvibrionaceae</taxon>
        <taxon>Simiduia</taxon>
    </lineage>
</organism>
<accession>R9S678</accession>
<dbReference type="Proteomes" id="UP000000466">
    <property type="component" value="Chromosome"/>
</dbReference>
<name>R9S678_SIMAS</name>